<evidence type="ECO:0000313" key="3">
    <source>
        <dbReference type="EMBL" id="MDT0446548.1"/>
    </source>
</evidence>
<evidence type="ECO:0000313" key="4">
    <source>
        <dbReference type="Proteomes" id="UP001183615"/>
    </source>
</evidence>
<dbReference type="Proteomes" id="UP001183615">
    <property type="component" value="Unassembled WGS sequence"/>
</dbReference>
<dbReference type="InterPro" id="IPR012480">
    <property type="entry name" value="Hepar_II_III_C"/>
</dbReference>
<dbReference type="InterPro" id="IPR008929">
    <property type="entry name" value="Chondroitin_lyas"/>
</dbReference>
<proteinExistence type="predicted"/>
<name>A0ABU2SC83_9ACTN</name>
<dbReference type="RefSeq" id="WP_311620699.1">
    <property type="nucleotide sequence ID" value="NZ_JAVREV010000020.1"/>
</dbReference>
<comment type="caution">
    <text evidence="3">The sequence shown here is derived from an EMBL/GenBank/DDBJ whole genome shotgun (WGS) entry which is preliminary data.</text>
</comment>
<dbReference type="Gene3D" id="1.50.10.100">
    <property type="entry name" value="Chondroitin AC/alginate lyase"/>
    <property type="match status" value="1"/>
</dbReference>
<dbReference type="SUPFAM" id="SSF48230">
    <property type="entry name" value="Chondroitin AC/alginate lyase"/>
    <property type="match status" value="1"/>
</dbReference>
<protein>
    <submittedName>
        <fullName evidence="3">Heparinase II/III family protein</fullName>
    </submittedName>
</protein>
<comment type="subcellular location">
    <subcellularLocation>
        <location evidence="1">Cell envelope</location>
    </subcellularLocation>
</comment>
<reference evidence="4" key="1">
    <citation type="submission" date="2023-07" db="EMBL/GenBank/DDBJ databases">
        <title>30 novel species of actinomycetes from the DSMZ collection.</title>
        <authorList>
            <person name="Nouioui I."/>
        </authorList>
    </citation>
    <scope>NUCLEOTIDE SEQUENCE [LARGE SCALE GENOMIC DNA]</scope>
    <source>
        <strain evidence="4">DSM 41886</strain>
    </source>
</reference>
<dbReference type="Gene3D" id="2.70.98.70">
    <property type="match status" value="1"/>
</dbReference>
<sequence>MGRVPRGRDGIRAALRAGRREAVLDGYADPELWERARRTPPADGYLRAIDARAAEWERTEITVLPHSRYRMFADDGSRRAFENDYFGRRRRLADLALHALAHPDGGVSALEDTIWAICDEYAWALPAHLTGLLATDPGVPHARQIDLFAAETAFALAEIPRLLPARLAPLVAARAARETRHRVIEPFLDLPPNWWEHDHTNWSAVCACGVGMAALHLLGDDEEEQLVEITVRVVAAMERFLAGYGDDGACLEGLDYWAYGFGFFVNYAEALRRRTGGAIDLLADGGGKVERIALFPQRVFLSGAVVAAFSDARPKGAREPGLAALLNHRFPAVTHAPEHLAAPDVVDHCGRWGPALRALVWATRHPRPARDPAPDEGGYLADAQWMIGRHRDGGRELAFAAKGGHNQEPHNHNDLGSFVVALDGEPLLAELGSGLYTRDYFGPARYDILCTGSHGHSVPLVNGTAQESSATARAEVLLAKHGGGRARFRLDLSHGYPVAPLRSLVRDFEFAAGTLTVRDEIAGSTPLDVTERFMSFFPITLPGPGRALVTGPSGALLLEYDASRWRAAVRDHRHDGHDGTTATVHSLDLTAEVADGTFALRITHAGG</sequence>
<organism evidence="3 4">
    <name type="scientific">Streptomyces johnsoniae</name>
    <dbReference type="NCBI Taxonomy" id="3075532"/>
    <lineage>
        <taxon>Bacteria</taxon>
        <taxon>Bacillati</taxon>
        <taxon>Actinomycetota</taxon>
        <taxon>Actinomycetes</taxon>
        <taxon>Kitasatosporales</taxon>
        <taxon>Streptomycetaceae</taxon>
        <taxon>Streptomyces</taxon>
    </lineage>
</organism>
<evidence type="ECO:0000259" key="2">
    <source>
        <dbReference type="Pfam" id="PF07940"/>
    </source>
</evidence>
<dbReference type="PANTHER" id="PTHR38045">
    <property type="entry name" value="CHROMOSOME 1, WHOLE GENOME SHOTGUN SEQUENCE"/>
    <property type="match status" value="1"/>
</dbReference>
<feature type="domain" description="Heparinase II/III-like C-terminal" evidence="2">
    <location>
        <begin position="401"/>
        <end position="572"/>
    </location>
</feature>
<dbReference type="EMBL" id="JAVREV010000020">
    <property type="protein sequence ID" value="MDT0446548.1"/>
    <property type="molecule type" value="Genomic_DNA"/>
</dbReference>
<evidence type="ECO:0000256" key="1">
    <source>
        <dbReference type="ARBA" id="ARBA00004196"/>
    </source>
</evidence>
<accession>A0ABU2SC83</accession>
<dbReference type="PANTHER" id="PTHR38045:SF1">
    <property type="entry name" value="HEPARINASE II_III-LIKE PROTEIN"/>
    <property type="match status" value="1"/>
</dbReference>
<dbReference type="Pfam" id="PF07940">
    <property type="entry name" value="Hepar_II_III_C"/>
    <property type="match status" value="1"/>
</dbReference>
<gene>
    <name evidence="3" type="ORF">RM779_28705</name>
</gene>
<keyword evidence="4" id="KW-1185">Reference proteome</keyword>